<protein>
    <submittedName>
        <fullName evidence="4">Uncharacterized protein</fullName>
    </submittedName>
</protein>
<feature type="domain" description="RNase H type-1" evidence="1">
    <location>
        <begin position="261"/>
        <end position="383"/>
    </location>
</feature>
<dbReference type="InterPro" id="IPR026960">
    <property type="entry name" value="RVT-Znf"/>
</dbReference>
<dbReference type="GeneID" id="140009796"/>
<dbReference type="Pfam" id="PF13456">
    <property type="entry name" value="RVT_3"/>
    <property type="match status" value="1"/>
</dbReference>
<gene>
    <name evidence="4" type="primary">LOC140009796</name>
</gene>
<keyword evidence="3" id="KW-1185">Reference proteome</keyword>
<evidence type="ECO:0000259" key="1">
    <source>
        <dbReference type="Pfam" id="PF13456"/>
    </source>
</evidence>
<dbReference type="InterPro" id="IPR052929">
    <property type="entry name" value="RNase_H-like_EbsB-rel"/>
</dbReference>
<feature type="domain" description="Reverse transcriptase zinc-binding" evidence="2">
    <location>
        <begin position="133"/>
        <end position="202"/>
    </location>
</feature>
<evidence type="ECO:0000259" key="2">
    <source>
        <dbReference type="Pfam" id="PF13966"/>
    </source>
</evidence>
<dbReference type="CDD" id="cd06222">
    <property type="entry name" value="RNase_H_like"/>
    <property type="match status" value="1"/>
</dbReference>
<dbReference type="RefSeq" id="XP_071912220.1">
    <property type="nucleotide sequence ID" value="XM_072056119.1"/>
</dbReference>
<dbReference type="InterPro" id="IPR036397">
    <property type="entry name" value="RNaseH_sf"/>
</dbReference>
<dbReference type="Gene3D" id="3.30.420.10">
    <property type="entry name" value="Ribonuclease H-like superfamily/Ribonuclease H"/>
    <property type="match status" value="1"/>
</dbReference>
<evidence type="ECO:0000313" key="3">
    <source>
        <dbReference type="Proteomes" id="UP001652660"/>
    </source>
</evidence>
<organism evidence="3 4">
    <name type="scientific">Coffea arabica</name>
    <name type="common">Arabian coffee</name>
    <dbReference type="NCBI Taxonomy" id="13443"/>
    <lineage>
        <taxon>Eukaryota</taxon>
        <taxon>Viridiplantae</taxon>
        <taxon>Streptophyta</taxon>
        <taxon>Embryophyta</taxon>
        <taxon>Tracheophyta</taxon>
        <taxon>Spermatophyta</taxon>
        <taxon>Magnoliopsida</taxon>
        <taxon>eudicotyledons</taxon>
        <taxon>Gunneridae</taxon>
        <taxon>Pentapetalae</taxon>
        <taxon>asterids</taxon>
        <taxon>lamiids</taxon>
        <taxon>Gentianales</taxon>
        <taxon>Rubiaceae</taxon>
        <taxon>Ixoroideae</taxon>
        <taxon>Gardenieae complex</taxon>
        <taxon>Bertiereae - Coffeeae clade</taxon>
        <taxon>Coffeeae</taxon>
        <taxon>Coffea</taxon>
    </lineage>
</organism>
<evidence type="ECO:0000313" key="4">
    <source>
        <dbReference type="RefSeq" id="XP_071912220.1"/>
    </source>
</evidence>
<reference evidence="4" key="1">
    <citation type="submission" date="2025-08" db="UniProtKB">
        <authorList>
            <consortium name="RefSeq"/>
        </authorList>
    </citation>
    <scope>IDENTIFICATION</scope>
    <source>
        <tissue evidence="4">Leaves</tissue>
    </source>
</reference>
<dbReference type="InterPro" id="IPR044730">
    <property type="entry name" value="RNase_H-like_dom_plant"/>
</dbReference>
<dbReference type="PANTHER" id="PTHR47074:SF11">
    <property type="entry name" value="REVERSE TRANSCRIPTASE-LIKE PROTEIN"/>
    <property type="match status" value="1"/>
</dbReference>
<proteinExistence type="predicted"/>
<dbReference type="InterPro" id="IPR002156">
    <property type="entry name" value="RNaseH_domain"/>
</dbReference>
<sequence>MHKGGELLQQGLWKRVGDGRSVKIWHDRWIPGLVDGRVTTVKPIGCQLEFVHELIEGGKWKNDLLKHWFNVVDVDHITNIPLSLSNRKDRLFWNYSKSGIYTVKTGYVVAKEQSEMMNRRLASDPETSWEIRKHTVWKRLWSLNVKMKLKHFLWRCLQNGMATNEALYKRFGISNKICHCCGEETETIEHIFFFYPKAKVIWKLAPVRWEGLVALQDKAQQEWIEYEAAYETDTRANSSLEMERQVQQRWEPPKEGTMMINTDVAISAKMVRSGLGIIARNWYGAIVKAKGITERRKGEAATEETLAIRGALEMAQGAGWTNIEVQSDCKYVVSLINTDNVQECRLQTLLDDNDVLKKRFESCTFSFVSRTANSCSHELAQFAVKATRSFEWEGTFPTWLSALARKDMGVVTPFCN</sequence>
<dbReference type="PANTHER" id="PTHR47074">
    <property type="entry name" value="BNAC02G40300D PROTEIN"/>
    <property type="match status" value="1"/>
</dbReference>
<dbReference type="SUPFAM" id="SSF53098">
    <property type="entry name" value="Ribonuclease H-like"/>
    <property type="match status" value="1"/>
</dbReference>
<dbReference type="Proteomes" id="UP001652660">
    <property type="component" value="Chromosome 6e"/>
</dbReference>
<dbReference type="Pfam" id="PF13966">
    <property type="entry name" value="zf-RVT"/>
    <property type="match status" value="1"/>
</dbReference>
<accession>A0ABM4UY87</accession>
<name>A0ABM4UY87_COFAR</name>
<dbReference type="InterPro" id="IPR012337">
    <property type="entry name" value="RNaseH-like_sf"/>
</dbReference>